<name>A0AAV6I0G9_9ERIC</name>
<organism evidence="2 3">
    <name type="scientific">Rhododendron griersonianum</name>
    <dbReference type="NCBI Taxonomy" id="479676"/>
    <lineage>
        <taxon>Eukaryota</taxon>
        <taxon>Viridiplantae</taxon>
        <taxon>Streptophyta</taxon>
        <taxon>Embryophyta</taxon>
        <taxon>Tracheophyta</taxon>
        <taxon>Spermatophyta</taxon>
        <taxon>Magnoliopsida</taxon>
        <taxon>eudicotyledons</taxon>
        <taxon>Gunneridae</taxon>
        <taxon>Pentapetalae</taxon>
        <taxon>asterids</taxon>
        <taxon>Ericales</taxon>
        <taxon>Ericaceae</taxon>
        <taxon>Ericoideae</taxon>
        <taxon>Rhodoreae</taxon>
        <taxon>Rhododendron</taxon>
    </lineage>
</organism>
<feature type="region of interest" description="Disordered" evidence="1">
    <location>
        <begin position="11"/>
        <end position="30"/>
    </location>
</feature>
<proteinExistence type="predicted"/>
<dbReference type="AlphaFoldDB" id="A0AAV6I0G9"/>
<evidence type="ECO:0008006" key="4">
    <source>
        <dbReference type="Google" id="ProtNLM"/>
    </source>
</evidence>
<evidence type="ECO:0000313" key="3">
    <source>
        <dbReference type="Proteomes" id="UP000823749"/>
    </source>
</evidence>
<evidence type="ECO:0000256" key="1">
    <source>
        <dbReference type="SAM" id="MobiDB-lite"/>
    </source>
</evidence>
<protein>
    <recommendedName>
        <fullName evidence="4">Helitron helicase-like domain-containing protein</fullName>
    </recommendedName>
</protein>
<reference evidence="2" key="1">
    <citation type="submission" date="2020-08" db="EMBL/GenBank/DDBJ databases">
        <title>Plant Genome Project.</title>
        <authorList>
            <person name="Zhang R.-G."/>
        </authorList>
    </citation>
    <scope>NUCLEOTIDE SEQUENCE</scope>
    <source>
        <strain evidence="2">WSP0</strain>
        <tissue evidence="2">Leaf</tissue>
    </source>
</reference>
<dbReference type="PANTHER" id="PTHR45786">
    <property type="entry name" value="DNA BINDING PROTEIN-LIKE"/>
    <property type="match status" value="1"/>
</dbReference>
<dbReference type="PANTHER" id="PTHR45786:SF75">
    <property type="entry name" value="ATP-DEPENDENT DNA HELICASE"/>
    <property type="match status" value="1"/>
</dbReference>
<dbReference type="EMBL" id="JACTNZ010000012">
    <property type="protein sequence ID" value="KAG5521012.1"/>
    <property type="molecule type" value="Genomic_DNA"/>
</dbReference>
<gene>
    <name evidence="2" type="ORF">RHGRI_033531</name>
</gene>
<dbReference type="Proteomes" id="UP000823749">
    <property type="component" value="Chromosome 12"/>
</dbReference>
<keyword evidence="3" id="KW-1185">Reference proteome</keyword>
<sequence length="241" mass="27916">MKSAGAAFVKGRDLLDGQTQNPSPNPSLEDHLMESETIGQRLREVHLSQPHELWSMAICRFCRAKRFQNEPPTFCCHNREVVMTSPFVPSNLRNLFTSQTVEALEFRKHIRAYNSIFGFTLDKGLANSTAGVYTFRAQGQIYHELPSLIPSATSPCYFQLYFYDTDNELQNRRLDQSYFDSYRIHIRTDVKLNQRVYNSPTADQVAAIWIEGNNANVSHERDIIVHLNSRHKHRMQHYYGC</sequence>
<comment type="caution">
    <text evidence="2">The sequence shown here is derived from an EMBL/GenBank/DDBJ whole genome shotgun (WGS) entry which is preliminary data.</text>
</comment>
<evidence type="ECO:0000313" key="2">
    <source>
        <dbReference type="EMBL" id="KAG5521012.1"/>
    </source>
</evidence>
<accession>A0AAV6I0G9</accession>